<dbReference type="PROSITE" id="PS50405">
    <property type="entry name" value="GST_CTER"/>
    <property type="match status" value="1"/>
</dbReference>
<sequence>MTYRLYYSPGACSLAVHVVLEEIGTPYTLQEVSVARAETQQSAYLALNPKGRVPALAIPSETKLLTELPAILVYLARQRPEANLLPIASAVEEARAHEWLEWLSGWVHGVGYGGIWRPERFCAQDTSAHEAIRANGRRVVQEAYATIERTLGDGREWALPSGYTIVDPFLLVLYRWGNRIGLGMRVNYAAWTALAERTLERPAVQRVLAREGISIE</sequence>
<dbReference type="InterPro" id="IPR004045">
    <property type="entry name" value="Glutathione_S-Trfase_N"/>
</dbReference>
<dbReference type="CDD" id="cd03188">
    <property type="entry name" value="GST_C_Beta"/>
    <property type="match status" value="1"/>
</dbReference>
<name>A0A2N7W5G1_9BURK</name>
<dbReference type="SUPFAM" id="SSF52833">
    <property type="entry name" value="Thioredoxin-like"/>
    <property type="match status" value="1"/>
</dbReference>
<comment type="caution">
    <text evidence="3">The sequence shown here is derived from an EMBL/GenBank/DDBJ whole genome shotgun (WGS) entry which is preliminary data.</text>
</comment>
<dbReference type="InterPro" id="IPR040079">
    <property type="entry name" value="Glutathione_S-Trfase"/>
</dbReference>
<gene>
    <name evidence="3" type="ORF">C0Z19_12495</name>
</gene>
<feature type="domain" description="GST C-terminal" evidence="2">
    <location>
        <begin position="89"/>
        <end position="216"/>
    </location>
</feature>
<keyword evidence="4" id="KW-1185">Reference proteome</keyword>
<evidence type="ECO:0000259" key="2">
    <source>
        <dbReference type="PROSITE" id="PS50405"/>
    </source>
</evidence>
<feature type="domain" description="GST N-terminal" evidence="1">
    <location>
        <begin position="1"/>
        <end position="83"/>
    </location>
</feature>
<keyword evidence="3" id="KW-0808">Transferase</keyword>
<evidence type="ECO:0000313" key="3">
    <source>
        <dbReference type="EMBL" id="PMS24632.1"/>
    </source>
</evidence>
<protein>
    <submittedName>
        <fullName evidence="3">Glutathione S-transferase</fullName>
    </submittedName>
</protein>
<dbReference type="SFLD" id="SFLDG01150">
    <property type="entry name" value="Main.1:_Beta-like"/>
    <property type="match status" value="1"/>
</dbReference>
<organism evidence="3 4">
    <name type="scientific">Trinickia soli</name>
    <dbReference type="NCBI Taxonomy" id="380675"/>
    <lineage>
        <taxon>Bacteria</taxon>
        <taxon>Pseudomonadati</taxon>
        <taxon>Pseudomonadota</taxon>
        <taxon>Betaproteobacteria</taxon>
        <taxon>Burkholderiales</taxon>
        <taxon>Burkholderiaceae</taxon>
        <taxon>Trinickia</taxon>
    </lineage>
</organism>
<proteinExistence type="predicted"/>
<dbReference type="Gene3D" id="3.40.30.10">
    <property type="entry name" value="Glutaredoxin"/>
    <property type="match status" value="1"/>
</dbReference>
<dbReference type="AlphaFoldDB" id="A0A2N7W5G1"/>
<evidence type="ECO:0000313" key="4">
    <source>
        <dbReference type="Proteomes" id="UP000235347"/>
    </source>
</evidence>
<dbReference type="EMBL" id="PNYB01000009">
    <property type="protein sequence ID" value="PMS24632.1"/>
    <property type="molecule type" value="Genomic_DNA"/>
</dbReference>
<dbReference type="PROSITE" id="PS50404">
    <property type="entry name" value="GST_NTER"/>
    <property type="match status" value="1"/>
</dbReference>
<dbReference type="InterPro" id="IPR036249">
    <property type="entry name" value="Thioredoxin-like_sf"/>
</dbReference>
<dbReference type="SUPFAM" id="SSF47616">
    <property type="entry name" value="GST C-terminal domain-like"/>
    <property type="match status" value="1"/>
</dbReference>
<reference evidence="3 4" key="1">
    <citation type="submission" date="2018-01" db="EMBL/GenBank/DDBJ databases">
        <title>Whole genome analyses suggest that Burkholderia sensu lato contains two further novel genera in the rhizoxinica-symbiotica group Mycetohabitans gen. nov., and Trinickia gen. nov.: implications for the evolution of diazotrophy and nodulation in the Burkholderiaceae.</title>
        <authorList>
            <person name="Estrada-de los Santos P."/>
            <person name="Palmer M."/>
            <person name="Chavez-Ramirez B."/>
            <person name="Beukes C."/>
            <person name="Steenkamp E.T."/>
            <person name="Hirsch A.M."/>
            <person name="Manyaka P."/>
            <person name="Maluk M."/>
            <person name="Lafos M."/>
            <person name="Crook M."/>
            <person name="Gross E."/>
            <person name="Simon M.F."/>
            <person name="Bueno dos Reis Junior F."/>
            <person name="Poole P.S."/>
            <person name="Venter S.N."/>
            <person name="James E.K."/>
        </authorList>
    </citation>
    <scope>NUCLEOTIDE SEQUENCE [LARGE SCALE GENOMIC DNA]</scope>
    <source>
        <strain evidence="3 4">GP25-8</strain>
    </source>
</reference>
<dbReference type="Gene3D" id="1.20.1050.10">
    <property type="match status" value="1"/>
</dbReference>
<accession>A0A2N7W5G1</accession>
<dbReference type="Proteomes" id="UP000235347">
    <property type="component" value="Unassembled WGS sequence"/>
</dbReference>
<dbReference type="PANTHER" id="PTHR44051">
    <property type="entry name" value="GLUTATHIONE S-TRANSFERASE-RELATED"/>
    <property type="match status" value="1"/>
</dbReference>
<dbReference type="SFLD" id="SFLDS00019">
    <property type="entry name" value="Glutathione_Transferase_(cytos"/>
    <property type="match status" value="1"/>
</dbReference>
<dbReference type="SFLD" id="SFLDG00358">
    <property type="entry name" value="Main_(cytGST)"/>
    <property type="match status" value="1"/>
</dbReference>
<dbReference type="InterPro" id="IPR036282">
    <property type="entry name" value="Glutathione-S-Trfase_C_sf"/>
</dbReference>
<dbReference type="PANTHER" id="PTHR44051:SF8">
    <property type="entry name" value="GLUTATHIONE S-TRANSFERASE GSTA"/>
    <property type="match status" value="1"/>
</dbReference>
<dbReference type="CDD" id="cd03057">
    <property type="entry name" value="GST_N_Beta"/>
    <property type="match status" value="1"/>
</dbReference>
<dbReference type="RefSeq" id="WP_102610147.1">
    <property type="nucleotide sequence ID" value="NZ_CADIKD010000003.1"/>
</dbReference>
<evidence type="ECO:0000259" key="1">
    <source>
        <dbReference type="PROSITE" id="PS50404"/>
    </source>
</evidence>
<dbReference type="InterPro" id="IPR010987">
    <property type="entry name" value="Glutathione-S-Trfase_C-like"/>
</dbReference>
<dbReference type="GO" id="GO:0016740">
    <property type="term" value="F:transferase activity"/>
    <property type="evidence" value="ECO:0007669"/>
    <property type="project" value="UniProtKB-KW"/>
</dbReference>
<dbReference type="Pfam" id="PF13409">
    <property type="entry name" value="GST_N_2"/>
    <property type="match status" value="1"/>
</dbReference>